<dbReference type="GO" id="GO:0009088">
    <property type="term" value="P:threonine biosynthetic process"/>
    <property type="evidence" value="ECO:0007669"/>
    <property type="project" value="TreeGrafter"/>
</dbReference>
<dbReference type="InterPro" id="IPR050249">
    <property type="entry name" value="Pseudomonas-type_ThrB"/>
</dbReference>
<protein>
    <submittedName>
        <fullName evidence="3">Phosphotransferase family enzyme</fullName>
    </submittedName>
</protein>
<organism evidence="3 4">
    <name type="scientific">Paenibacillus methanolicus</name>
    <dbReference type="NCBI Taxonomy" id="582686"/>
    <lineage>
        <taxon>Bacteria</taxon>
        <taxon>Bacillati</taxon>
        <taxon>Bacillota</taxon>
        <taxon>Bacilli</taxon>
        <taxon>Bacillales</taxon>
        <taxon>Paenibacillaceae</taxon>
        <taxon>Paenibacillus</taxon>
    </lineage>
</organism>
<dbReference type="Proteomes" id="UP000323257">
    <property type="component" value="Unassembled WGS sequence"/>
</dbReference>
<evidence type="ECO:0000259" key="2">
    <source>
        <dbReference type="Pfam" id="PF01636"/>
    </source>
</evidence>
<feature type="domain" description="Aminoglycoside phosphotransferase" evidence="2">
    <location>
        <begin position="66"/>
        <end position="284"/>
    </location>
</feature>
<dbReference type="AlphaFoldDB" id="A0A5S5CHR0"/>
<dbReference type="Pfam" id="PF01636">
    <property type="entry name" value="APH"/>
    <property type="match status" value="1"/>
</dbReference>
<keyword evidence="4" id="KW-1185">Reference proteome</keyword>
<keyword evidence="3" id="KW-0808">Transferase</keyword>
<evidence type="ECO:0000313" key="3">
    <source>
        <dbReference type="EMBL" id="TYP79300.1"/>
    </source>
</evidence>
<dbReference type="PANTHER" id="PTHR21064">
    <property type="entry name" value="AMINOGLYCOSIDE PHOSPHOTRANSFERASE DOMAIN-CONTAINING PROTEIN-RELATED"/>
    <property type="match status" value="1"/>
</dbReference>
<reference evidence="3 4" key="1">
    <citation type="submission" date="2019-07" db="EMBL/GenBank/DDBJ databases">
        <title>Genomic Encyclopedia of Type Strains, Phase III (KMG-III): the genomes of soil and plant-associated and newly described type strains.</title>
        <authorList>
            <person name="Whitman W."/>
        </authorList>
    </citation>
    <scope>NUCLEOTIDE SEQUENCE [LARGE SCALE GENOMIC DNA]</scope>
    <source>
        <strain evidence="3 4">BL24</strain>
    </source>
</reference>
<dbReference type="EMBL" id="VNHS01000001">
    <property type="protein sequence ID" value="TYP79300.1"/>
    <property type="molecule type" value="Genomic_DNA"/>
</dbReference>
<dbReference type="InterPro" id="IPR002575">
    <property type="entry name" value="Aminoglycoside_PTrfase"/>
</dbReference>
<dbReference type="GO" id="GO:0004413">
    <property type="term" value="F:homoserine kinase activity"/>
    <property type="evidence" value="ECO:0007669"/>
    <property type="project" value="TreeGrafter"/>
</dbReference>
<name>A0A5S5CHR0_9BACL</name>
<dbReference type="Gene3D" id="3.90.1200.10">
    <property type="match status" value="1"/>
</dbReference>
<sequence length="384" mass="44210">MGAVEEAVHLCERGFSVQLRVIQGGDLITNQEVVEIAEANLLPIVSELYELEGYDMRPVQAHRGGRNVVYTCEKAGTEAKMLRIAFLPDRTREEALGEVEYIRYLHEHGGPVPNVIRSKNGNLLEEIAHHERVYRICLFERAKGIKLADNRYRYREGVPITEYYYNCGKVLGNLHRLSKGYTPVHRRRHFLGIYNAAYLDDLIPNSLARLKAKLTELIAALAGLDSGHDAYGMIHFDFNDGNYHVDYDSGRITLYDFDNSCFGWYLYDLADLWRSGLGWVASEPDAVKRRSFMDDYFNTAIAGYRSETEVEQSTLDKLPLFINVTLMENIVDTFECMWRNGEEPACDEALSYLIKCLEDDIPYMGFFHDIYASDEPFEYEIRRL</sequence>
<dbReference type="SUPFAM" id="SSF56112">
    <property type="entry name" value="Protein kinase-like (PK-like)"/>
    <property type="match status" value="1"/>
</dbReference>
<evidence type="ECO:0000313" key="4">
    <source>
        <dbReference type="Proteomes" id="UP000323257"/>
    </source>
</evidence>
<dbReference type="InterPro" id="IPR011009">
    <property type="entry name" value="Kinase-like_dom_sf"/>
</dbReference>
<dbReference type="RefSeq" id="WP_187433966.1">
    <property type="nucleotide sequence ID" value="NZ_VNHS01000001.1"/>
</dbReference>
<comment type="caution">
    <text evidence="3">The sequence shown here is derived from an EMBL/GenBank/DDBJ whole genome shotgun (WGS) entry which is preliminary data.</text>
</comment>
<proteinExistence type="inferred from homology"/>
<evidence type="ECO:0000256" key="1">
    <source>
        <dbReference type="ARBA" id="ARBA00038240"/>
    </source>
</evidence>
<accession>A0A5S5CHR0</accession>
<dbReference type="PANTHER" id="PTHR21064:SF6">
    <property type="entry name" value="AMINOGLYCOSIDE PHOSPHOTRANSFERASE DOMAIN-CONTAINING PROTEIN"/>
    <property type="match status" value="1"/>
</dbReference>
<gene>
    <name evidence="3" type="ORF">BCM02_101418</name>
</gene>
<dbReference type="Gene3D" id="3.30.200.20">
    <property type="entry name" value="Phosphorylase Kinase, domain 1"/>
    <property type="match status" value="1"/>
</dbReference>
<comment type="similarity">
    <text evidence="1">Belongs to the pseudomonas-type ThrB family.</text>
</comment>